<protein>
    <submittedName>
        <fullName evidence="1">Uncharacterized protein</fullName>
    </submittedName>
</protein>
<evidence type="ECO:0000313" key="2">
    <source>
        <dbReference type="Proteomes" id="UP000309997"/>
    </source>
</evidence>
<evidence type="ECO:0000313" key="1">
    <source>
        <dbReference type="EMBL" id="KAL3570948.1"/>
    </source>
</evidence>
<sequence length="908" mass="102178">MDFDRFSSPFFFAVFFFLVFSRAEAYDYLDPTGNLTLKWDVISWTPDGYVAVVTMTNFQMYRHIMSPGWTLRWTWAKKEVIWSMVGAQATEQGDCSKFRGNIPHSCEKNPTVVDLLPGVPYNQQISNCCKGGVVSSWGQDPSAAVSSFQLSVGRSGSTNKTVRLPKNFTLLGPGLGYSCSQAKIVPPTVFLTSDGRRTTQAMMTWNVTCTYSQMLASRNPTCCVSMSSFYNSTITPCRTCACGCQNNSTCVPSDSTIQSVVGLNTATKDNTPLVQCTQHNCPIRVHWHVKLNYMEYWRVKISVTNFNYRLNYTQWTLVAQHPNLNNITQVFSFAYKPLLPYISANDSGMFYGVKFFNDILMEAGPDGNIQTELILQKDKNTFTLNKGWAFPRKVYFNGDECMMPLPDDYPYLPNSAPKNSFASRFRKPSVEKVVCVYLLNGLTTSRDDWSGDLDTMEFDESAKDCYQSLQRSLLAEMKFIFLTALVFVMVSRAAAYDPLDPNGNITIKWDVMSWTPDGYVATVTMSNFQMYRHIISPGWTLSWSWAKKEVLWSMVGAQTTEQGDCSKFKGNIPHCCKKTPTVVDLLPGVPYNQQFSNCCKGGVMAAWGQDPTASVSAFQVSVGLAGTSNKTVKLPKNFTLLGPGPGYTCGPAKIVPSTVFLTPDRRRKTQALMTWNVTCTYSQFLASKNPTCCVSFSSFYNETITPCPTCACGCQNKNSCVKSNSKESHKKGINTPKKDNTPLLQCTHHMCPIRVHWHVKVNYRDYWRAKVAVTNFNYRMNYTEWTLVVQHPNLNNVTRVFSFDYKPLVPYESINDTGMFYGMKFYNDLLMEAGPFGNVQSEVLLQKDKNTFSLKQGWAFPRKVYFNGDECMLPPPDTYPYLPNSAYANPTSILSMAASLLFILLSMG</sequence>
<proteinExistence type="predicted"/>
<dbReference type="EMBL" id="RCHU02000015">
    <property type="protein sequence ID" value="KAL3570948.1"/>
    <property type="molecule type" value="Genomic_DNA"/>
</dbReference>
<comment type="caution">
    <text evidence="1">The sequence shown here is derived from an EMBL/GenBank/DDBJ whole genome shotgun (WGS) entry which is preliminary data.</text>
</comment>
<name>A0ACC4AZH8_POPAL</name>
<organism evidence="1 2">
    <name type="scientific">Populus alba</name>
    <name type="common">White poplar</name>
    <dbReference type="NCBI Taxonomy" id="43335"/>
    <lineage>
        <taxon>Eukaryota</taxon>
        <taxon>Viridiplantae</taxon>
        <taxon>Streptophyta</taxon>
        <taxon>Embryophyta</taxon>
        <taxon>Tracheophyta</taxon>
        <taxon>Spermatophyta</taxon>
        <taxon>Magnoliopsida</taxon>
        <taxon>eudicotyledons</taxon>
        <taxon>Gunneridae</taxon>
        <taxon>Pentapetalae</taxon>
        <taxon>rosids</taxon>
        <taxon>fabids</taxon>
        <taxon>Malpighiales</taxon>
        <taxon>Salicaceae</taxon>
        <taxon>Saliceae</taxon>
        <taxon>Populus</taxon>
    </lineage>
</organism>
<keyword evidence="2" id="KW-1185">Reference proteome</keyword>
<gene>
    <name evidence="1" type="ORF">D5086_028197</name>
</gene>
<accession>A0ACC4AZH8</accession>
<dbReference type="Proteomes" id="UP000309997">
    <property type="component" value="Unassembled WGS sequence"/>
</dbReference>
<reference evidence="1 2" key="1">
    <citation type="journal article" date="2024" name="Plant Biotechnol. J.">
        <title>Genome and CRISPR/Cas9 system of a widespread forest tree (Populus alba) in the world.</title>
        <authorList>
            <person name="Liu Y.J."/>
            <person name="Jiang P.F."/>
            <person name="Han X.M."/>
            <person name="Li X.Y."/>
            <person name="Wang H.M."/>
            <person name="Wang Y.J."/>
            <person name="Wang X.X."/>
            <person name="Zeng Q.Y."/>
        </authorList>
    </citation>
    <scope>NUCLEOTIDE SEQUENCE [LARGE SCALE GENOMIC DNA]</scope>
    <source>
        <strain evidence="2">cv. PAL-ZL1</strain>
    </source>
</reference>